<evidence type="ECO:0000313" key="3">
    <source>
        <dbReference type="Proteomes" id="UP001595593"/>
    </source>
</evidence>
<dbReference type="EMBL" id="JBHRTN010000018">
    <property type="protein sequence ID" value="MFC3126845.1"/>
    <property type="molecule type" value="Genomic_DNA"/>
</dbReference>
<organism evidence="2 3">
    <name type="scientific">Teichococcus globiformis</name>
    <dbReference type="NCBI Taxonomy" id="2307229"/>
    <lineage>
        <taxon>Bacteria</taxon>
        <taxon>Pseudomonadati</taxon>
        <taxon>Pseudomonadota</taxon>
        <taxon>Alphaproteobacteria</taxon>
        <taxon>Acetobacterales</taxon>
        <taxon>Roseomonadaceae</taxon>
        <taxon>Roseomonas</taxon>
    </lineage>
</organism>
<keyword evidence="1" id="KW-1133">Transmembrane helix</keyword>
<evidence type="ECO:0000313" key="2">
    <source>
        <dbReference type="EMBL" id="MFC3126845.1"/>
    </source>
</evidence>
<reference evidence="3" key="1">
    <citation type="journal article" date="2019" name="Int. J. Syst. Evol. Microbiol.">
        <title>The Global Catalogue of Microorganisms (GCM) 10K type strain sequencing project: providing services to taxonomists for standard genome sequencing and annotation.</title>
        <authorList>
            <consortium name="The Broad Institute Genomics Platform"/>
            <consortium name="The Broad Institute Genome Sequencing Center for Infectious Disease"/>
            <person name="Wu L."/>
            <person name="Ma J."/>
        </authorList>
    </citation>
    <scope>NUCLEOTIDE SEQUENCE [LARGE SCALE GENOMIC DNA]</scope>
    <source>
        <strain evidence="3">KCTC 52094</strain>
    </source>
</reference>
<evidence type="ECO:0000256" key="1">
    <source>
        <dbReference type="SAM" id="Phobius"/>
    </source>
</evidence>
<comment type="caution">
    <text evidence="2">The sequence shown here is derived from an EMBL/GenBank/DDBJ whole genome shotgun (WGS) entry which is preliminary data.</text>
</comment>
<keyword evidence="1" id="KW-0812">Transmembrane</keyword>
<feature type="transmembrane region" description="Helical" evidence="1">
    <location>
        <begin position="81"/>
        <end position="101"/>
    </location>
</feature>
<accession>A0ABV7G5V6</accession>
<feature type="transmembrane region" description="Helical" evidence="1">
    <location>
        <begin position="167"/>
        <end position="189"/>
    </location>
</feature>
<protein>
    <submittedName>
        <fullName evidence="2">DUF2232 domain-containing protein</fullName>
    </submittedName>
</protein>
<keyword evidence="1" id="KW-0472">Membrane</keyword>
<feature type="transmembrane region" description="Helical" evidence="1">
    <location>
        <begin position="235"/>
        <end position="254"/>
    </location>
</feature>
<dbReference type="InterPro" id="IPR018710">
    <property type="entry name" value="DUF2232"/>
</dbReference>
<feature type="transmembrane region" description="Helical" evidence="1">
    <location>
        <begin position="16"/>
        <end position="37"/>
    </location>
</feature>
<feature type="transmembrane region" description="Helical" evidence="1">
    <location>
        <begin position="266"/>
        <end position="293"/>
    </location>
</feature>
<dbReference type="RefSeq" id="WP_379598433.1">
    <property type="nucleotide sequence ID" value="NZ_JBHRTN010000018.1"/>
</dbReference>
<feature type="transmembrane region" description="Helical" evidence="1">
    <location>
        <begin position="113"/>
        <end position="135"/>
    </location>
</feature>
<sequence length="305" mass="31481">MSTGQNRNGLLNDPRILAGVAGGLVSAVAALSAFRGLPMGLGLFWLSPLPLFLSGLAFGHAAAGIAVATGAAALFVTSPGVLPVLLWLALYGLPALVLLHLGLGGNPLRIATTLPLVMLGLWPAGLTLLAAFLAADQGGMEGALRASVELGLARMGGDMPQGMADQIVQLMPAALALWFGLALVANAAAAQGFLQRRGLALAAAPGWREARLPNWYPALPALAGLAWLLSGDSLLLMSLCLVLAVPLLLQGLAAMHRRLANFSGRLPLLILLYVLILVFSLPGALILVALGLLEQYGRRNPPANM</sequence>
<name>A0ABV7G5V6_9PROT</name>
<keyword evidence="3" id="KW-1185">Reference proteome</keyword>
<gene>
    <name evidence="2" type="ORF">ACFOD4_17405</name>
</gene>
<feature type="transmembrane region" description="Helical" evidence="1">
    <location>
        <begin position="210"/>
        <end position="229"/>
    </location>
</feature>
<feature type="transmembrane region" description="Helical" evidence="1">
    <location>
        <begin position="49"/>
        <end position="75"/>
    </location>
</feature>
<dbReference type="Pfam" id="PF09991">
    <property type="entry name" value="DUF2232"/>
    <property type="match status" value="1"/>
</dbReference>
<dbReference type="Proteomes" id="UP001595593">
    <property type="component" value="Unassembled WGS sequence"/>
</dbReference>
<proteinExistence type="predicted"/>